<evidence type="ECO:0000256" key="6">
    <source>
        <dbReference type="ARBA" id="ARBA00022695"/>
    </source>
</evidence>
<name>A0A133PPC4_9FIRM</name>
<evidence type="ECO:0000256" key="3">
    <source>
        <dbReference type="ARBA" id="ARBA00013725"/>
    </source>
</evidence>
<evidence type="ECO:0000313" key="11">
    <source>
        <dbReference type="EMBL" id="KXA30484.1"/>
    </source>
</evidence>
<sequence>MIIPSFKELKEVADSRYELAILVSKRARKLIDGNPALVDTDSDKPVTIAIEEIMAGKIKFGEKLSDSEYEEKIAEEKENLIQEIKQKKIEDLNKEEVEEE</sequence>
<comment type="similarity">
    <text evidence="1 10">Belongs to the RNA polymerase subunit omega family.</text>
</comment>
<protein>
    <recommendedName>
        <fullName evidence="3 10">DNA-directed RNA polymerase subunit omega</fullName>
        <shortName evidence="10">RNAP omega subunit</shortName>
        <ecNumber evidence="2 10">2.7.7.6</ecNumber>
    </recommendedName>
    <alternativeName>
        <fullName evidence="10">RNA polymerase omega subunit</fullName>
    </alternativeName>
    <alternativeName>
        <fullName evidence="8 10">Transcriptase subunit omega</fullName>
    </alternativeName>
</protein>
<dbReference type="GO" id="GO:0003899">
    <property type="term" value="F:DNA-directed RNA polymerase activity"/>
    <property type="evidence" value="ECO:0007669"/>
    <property type="project" value="UniProtKB-UniRule"/>
</dbReference>
<dbReference type="PATRIC" id="fig|54005.3.peg.932"/>
<evidence type="ECO:0000256" key="10">
    <source>
        <dbReference type="HAMAP-Rule" id="MF_00366"/>
    </source>
</evidence>
<dbReference type="InterPro" id="IPR006110">
    <property type="entry name" value="Pol_omega/Rpo6/RPB6"/>
</dbReference>
<keyword evidence="7 10" id="KW-0804">Transcription</keyword>
<dbReference type="SUPFAM" id="SSF63562">
    <property type="entry name" value="RPB6/omega subunit-like"/>
    <property type="match status" value="1"/>
</dbReference>
<evidence type="ECO:0000256" key="4">
    <source>
        <dbReference type="ARBA" id="ARBA00022478"/>
    </source>
</evidence>
<comment type="caution">
    <text evidence="11">The sequence shown here is derived from an EMBL/GenBank/DDBJ whole genome shotgun (WGS) entry which is preliminary data.</text>
</comment>
<dbReference type="PANTHER" id="PTHR34476:SF1">
    <property type="entry name" value="DNA-DIRECTED RNA POLYMERASE SUBUNIT OMEGA"/>
    <property type="match status" value="1"/>
</dbReference>
<comment type="function">
    <text evidence="10">Promotes RNA polymerase assembly. Latches the N- and C-terminal regions of the beta' subunit thereby facilitating its interaction with the beta and alpha subunits.</text>
</comment>
<organism evidence="11">
    <name type="scientific">Peptoniphilus harei</name>
    <dbReference type="NCBI Taxonomy" id="54005"/>
    <lineage>
        <taxon>Bacteria</taxon>
        <taxon>Bacillati</taxon>
        <taxon>Bacillota</taxon>
        <taxon>Tissierellia</taxon>
        <taxon>Tissierellales</taxon>
        <taxon>Peptoniphilaceae</taxon>
        <taxon>Peptoniphilus</taxon>
    </lineage>
</organism>
<dbReference type="GO" id="GO:0003677">
    <property type="term" value="F:DNA binding"/>
    <property type="evidence" value="ECO:0007669"/>
    <property type="project" value="UniProtKB-UniRule"/>
</dbReference>
<dbReference type="HAMAP" id="MF_00366">
    <property type="entry name" value="RNApol_bact_RpoZ"/>
    <property type="match status" value="1"/>
</dbReference>
<dbReference type="EMBL" id="LRQE01000025">
    <property type="protein sequence ID" value="KXA30484.1"/>
    <property type="molecule type" value="Genomic_DNA"/>
</dbReference>
<evidence type="ECO:0000256" key="2">
    <source>
        <dbReference type="ARBA" id="ARBA00012418"/>
    </source>
</evidence>
<dbReference type="InterPro" id="IPR036161">
    <property type="entry name" value="RPB6/omega-like_sf"/>
</dbReference>
<keyword evidence="4 10" id="KW-0240">DNA-directed RNA polymerase</keyword>
<comment type="subunit">
    <text evidence="10">The RNAP catalytic core consists of 2 alpha, 1 beta, 1 beta' and 1 omega subunit. When a sigma factor is associated with the core the holoenzyme is formed, which can initiate transcription.</text>
</comment>
<evidence type="ECO:0000256" key="9">
    <source>
        <dbReference type="ARBA" id="ARBA00048552"/>
    </source>
</evidence>
<dbReference type="GO" id="GO:0000428">
    <property type="term" value="C:DNA-directed RNA polymerase complex"/>
    <property type="evidence" value="ECO:0007669"/>
    <property type="project" value="UniProtKB-KW"/>
</dbReference>
<evidence type="ECO:0000256" key="1">
    <source>
        <dbReference type="ARBA" id="ARBA00006711"/>
    </source>
</evidence>
<reference evidence="11 12" key="1">
    <citation type="submission" date="2016-01" db="EMBL/GenBank/DDBJ databases">
        <authorList>
            <person name="Oliw E.H."/>
        </authorList>
    </citation>
    <scope>NUCLEOTIDE SEQUENCE [LARGE SCALE GENOMIC DNA]</scope>
    <source>
        <strain evidence="11 12">CMW7756A</strain>
    </source>
</reference>
<evidence type="ECO:0000256" key="7">
    <source>
        <dbReference type="ARBA" id="ARBA00023163"/>
    </source>
</evidence>
<comment type="catalytic activity">
    <reaction evidence="9 10">
        <text>RNA(n) + a ribonucleoside 5'-triphosphate = RNA(n+1) + diphosphate</text>
        <dbReference type="Rhea" id="RHEA:21248"/>
        <dbReference type="Rhea" id="RHEA-COMP:14527"/>
        <dbReference type="Rhea" id="RHEA-COMP:17342"/>
        <dbReference type="ChEBI" id="CHEBI:33019"/>
        <dbReference type="ChEBI" id="CHEBI:61557"/>
        <dbReference type="ChEBI" id="CHEBI:140395"/>
        <dbReference type="EC" id="2.7.7.6"/>
    </reaction>
</comment>
<dbReference type="EC" id="2.7.7.6" evidence="2 10"/>
<proteinExistence type="inferred from homology"/>
<dbReference type="GO" id="GO:0006351">
    <property type="term" value="P:DNA-templated transcription"/>
    <property type="evidence" value="ECO:0007669"/>
    <property type="project" value="UniProtKB-UniRule"/>
</dbReference>
<dbReference type="InterPro" id="IPR003716">
    <property type="entry name" value="DNA-dir_RNA_pol_omega"/>
</dbReference>
<dbReference type="Proteomes" id="UP000070174">
    <property type="component" value="Unassembled WGS sequence"/>
</dbReference>
<keyword evidence="5 10" id="KW-0808">Transferase</keyword>
<gene>
    <name evidence="10" type="primary">rpoZ</name>
    <name evidence="11" type="ORF">HMPREF3229_00947</name>
</gene>
<evidence type="ECO:0000313" key="12">
    <source>
        <dbReference type="Proteomes" id="UP000070174"/>
    </source>
</evidence>
<dbReference type="RefSeq" id="WP_060800107.1">
    <property type="nucleotide sequence ID" value="NZ_KQ957097.1"/>
</dbReference>
<dbReference type="NCBIfam" id="TIGR00690">
    <property type="entry name" value="rpoZ"/>
    <property type="match status" value="1"/>
</dbReference>
<dbReference type="Pfam" id="PF01192">
    <property type="entry name" value="RNA_pol_Rpb6"/>
    <property type="match status" value="1"/>
</dbReference>
<keyword evidence="6 10" id="KW-0548">Nucleotidyltransferase</keyword>
<dbReference type="Gene3D" id="3.90.940.10">
    <property type="match status" value="1"/>
</dbReference>
<dbReference type="SMART" id="SM01409">
    <property type="entry name" value="RNA_pol_Rpb6"/>
    <property type="match status" value="1"/>
</dbReference>
<evidence type="ECO:0000256" key="5">
    <source>
        <dbReference type="ARBA" id="ARBA00022679"/>
    </source>
</evidence>
<evidence type="ECO:0000256" key="8">
    <source>
        <dbReference type="ARBA" id="ARBA00029924"/>
    </source>
</evidence>
<dbReference type="AlphaFoldDB" id="A0A133PPC4"/>
<accession>A0A133PPC4</accession>
<dbReference type="PANTHER" id="PTHR34476">
    <property type="entry name" value="DNA-DIRECTED RNA POLYMERASE SUBUNIT OMEGA"/>
    <property type="match status" value="1"/>
</dbReference>